<accession>A0A1F7KAR9</accession>
<proteinExistence type="predicted"/>
<evidence type="ECO:0000313" key="3">
    <source>
        <dbReference type="Proteomes" id="UP000178450"/>
    </source>
</evidence>
<keyword evidence="1" id="KW-0812">Transmembrane</keyword>
<feature type="transmembrane region" description="Helical" evidence="1">
    <location>
        <begin position="294"/>
        <end position="313"/>
    </location>
</feature>
<reference evidence="2 3" key="1">
    <citation type="journal article" date="2016" name="Nat. Commun.">
        <title>Thousands of microbial genomes shed light on interconnected biogeochemical processes in an aquifer system.</title>
        <authorList>
            <person name="Anantharaman K."/>
            <person name="Brown C.T."/>
            <person name="Hug L.A."/>
            <person name="Sharon I."/>
            <person name="Castelle C.J."/>
            <person name="Probst A.J."/>
            <person name="Thomas B.C."/>
            <person name="Singh A."/>
            <person name="Wilkins M.J."/>
            <person name="Karaoz U."/>
            <person name="Brodie E.L."/>
            <person name="Williams K.H."/>
            <person name="Hubbard S.S."/>
            <person name="Banfield J.F."/>
        </authorList>
    </citation>
    <scope>NUCLEOTIDE SEQUENCE [LARGE SCALE GENOMIC DNA]</scope>
</reference>
<organism evidence="2 3">
    <name type="scientific">Candidatus Roizmanbacteria bacterium RIFOXYA1_FULL_41_12</name>
    <dbReference type="NCBI Taxonomy" id="1802082"/>
    <lineage>
        <taxon>Bacteria</taxon>
        <taxon>Candidatus Roizmaniibacteriota</taxon>
    </lineage>
</organism>
<protein>
    <submittedName>
        <fullName evidence="2">Uncharacterized protein</fullName>
    </submittedName>
</protein>
<dbReference type="AlphaFoldDB" id="A0A1F7KAR9"/>
<dbReference type="EMBL" id="MGBG01000013">
    <property type="protein sequence ID" value="OGK64960.1"/>
    <property type="molecule type" value="Genomic_DNA"/>
</dbReference>
<evidence type="ECO:0000313" key="2">
    <source>
        <dbReference type="EMBL" id="OGK64960.1"/>
    </source>
</evidence>
<name>A0A1F7KAR9_9BACT</name>
<feature type="transmembrane region" description="Helical" evidence="1">
    <location>
        <begin position="6"/>
        <end position="28"/>
    </location>
</feature>
<comment type="caution">
    <text evidence="2">The sequence shown here is derived from an EMBL/GenBank/DDBJ whole genome shotgun (WGS) entry which is preliminary data.</text>
</comment>
<dbReference type="Proteomes" id="UP000178450">
    <property type="component" value="Unassembled WGS sequence"/>
</dbReference>
<gene>
    <name evidence="2" type="ORF">A2209_04690</name>
</gene>
<evidence type="ECO:0000256" key="1">
    <source>
        <dbReference type="SAM" id="Phobius"/>
    </source>
</evidence>
<feature type="transmembrane region" description="Helical" evidence="1">
    <location>
        <begin position="126"/>
        <end position="147"/>
    </location>
</feature>
<feature type="transmembrane region" description="Helical" evidence="1">
    <location>
        <begin position="40"/>
        <end position="62"/>
    </location>
</feature>
<sequence>MTNQKILFNVILASLTLTLAILLGLLDFFGFLRGAHTLNFLYLVLSFVTWHLLGLTIFLLNLDKPKLETVYLVAAVLFGTVFFIFNQNYLSALLATCSFFLFQIYTEKALSKRAKLFVNYSTREVVFPIIRQSFLFLLLILVTVGFFQGQQQAKRAQLITPYMVRTLSKPIVIILNKQLGTQLQQQLGPQFEQALGTDERRTIVTFVLSEIMESFSEGTTRQLFGLNSQNLPLEKTIIYDSGEIDLTPVVNDVSDQIATQMNQRLNLYLPIIPLFFALLVFLFVSPLVAVSEVLLLPIIRAIIALLINHKIIIVSKQSVDREVLQLS</sequence>
<feature type="transmembrane region" description="Helical" evidence="1">
    <location>
        <begin position="267"/>
        <end position="288"/>
    </location>
</feature>
<keyword evidence="1" id="KW-0472">Membrane</keyword>
<keyword evidence="1" id="KW-1133">Transmembrane helix</keyword>
<feature type="transmembrane region" description="Helical" evidence="1">
    <location>
        <begin position="68"/>
        <end position="85"/>
    </location>
</feature>